<dbReference type="GO" id="GO:0000398">
    <property type="term" value="P:mRNA splicing, via spliceosome"/>
    <property type="evidence" value="ECO:0007669"/>
    <property type="project" value="TreeGrafter"/>
</dbReference>
<dbReference type="CDD" id="cd00200">
    <property type="entry name" value="WD40"/>
    <property type="match status" value="1"/>
</dbReference>
<dbReference type="InterPro" id="IPR015943">
    <property type="entry name" value="WD40/YVTN_repeat-like_dom_sf"/>
</dbReference>
<gene>
    <name evidence="6" type="ORF">FCC1311_098522</name>
</gene>
<name>A0A2R5GTH8_9STRA</name>
<sequence>MEEDGKGDADAQEGEKRRVHFGSLEADAARSRHEDRDREIDQDEDMGNDNNNDQASQLRRAQASGNVNVSTEASETLELSASALQEQEKRALALLEIETQRKARALVVPTSDAQVKAQLRELGHPICLFGERPADRRDRLRKELALLEVDASERDEIQARLDRASAIAAKRARTSESHDDDQPQDQTDATREIVAATTEAETRNETFYSKANFELVEARRQLCTFSWERARARLAKERAETGSQEALLGVDDAILSFEDKVKQFEVEASQVGDRRPLTCCAIARGHARMVTGSARGWARVWDRETFEHTWTMADHSDRIVDVAINEANSGPQADEAFFVATASADCTTKLWRVPIHKNVSAGETDVDMNDAPGGKSGGGVSSTDFADDAEATAAQAAADQEELAKSLKPVGTLDGHAQRLSRVAWHPMGTLVGTSSFDHTWRLWDVESQRAILVQDGHEAPVYAFAFHPDGSLALSGDLKGVARLWDLRSGKAIHALMGHAGQILGADFSVNGYHVATGSSDNTARIWDLRKKTSLHTLPGHMSIVRDVRFDPVHGAVLATASYDQVCRLWDAPEGILLADLRAHDKMVTGVAWSPLGDALLTCSYDRTWKVFAPSRFMGI</sequence>
<dbReference type="PRINTS" id="PR00320">
    <property type="entry name" value="GPROTEINBRPT"/>
</dbReference>
<dbReference type="GO" id="GO:0017070">
    <property type="term" value="F:U6 snRNA binding"/>
    <property type="evidence" value="ECO:0007669"/>
    <property type="project" value="TreeGrafter"/>
</dbReference>
<keyword evidence="1 3" id="KW-0853">WD repeat</keyword>
<feature type="compositionally biased region" description="Basic and acidic residues" evidence="4">
    <location>
        <begin position="27"/>
        <end position="39"/>
    </location>
</feature>
<keyword evidence="7" id="KW-1185">Reference proteome</keyword>
<feature type="repeat" description="WD" evidence="3">
    <location>
        <begin position="497"/>
        <end position="538"/>
    </location>
</feature>
<dbReference type="GO" id="GO:0030621">
    <property type="term" value="F:U4 snRNA binding"/>
    <property type="evidence" value="ECO:0007669"/>
    <property type="project" value="TreeGrafter"/>
</dbReference>
<dbReference type="PROSITE" id="PS50082">
    <property type="entry name" value="WD_REPEATS_2"/>
    <property type="match status" value="5"/>
</dbReference>
<dbReference type="InterPro" id="IPR019775">
    <property type="entry name" value="WD40_repeat_CS"/>
</dbReference>
<dbReference type="Pfam" id="PF08799">
    <property type="entry name" value="PRP4"/>
    <property type="match status" value="1"/>
</dbReference>
<dbReference type="AlphaFoldDB" id="A0A2R5GTH8"/>
<dbReference type="EMBL" id="BEYU01000163">
    <property type="protein sequence ID" value="GBG33629.1"/>
    <property type="molecule type" value="Genomic_DNA"/>
</dbReference>
<evidence type="ECO:0000313" key="7">
    <source>
        <dbReference type="Proteomes" id="UP000241890"/>
    </source>
</evidence>
<feature type="repeat" description="WD" evidence="3">
    <location>
        <begin position="455"/>
        <end position="496"/>
    </location>
</feature>
<dbReference type="Proteomes" id="UP000241890">
    <property type="component" value="Unassembled WGS sequence"/>
</dbReference>
<feature type="repeat" description="WD" evidence="3">
    <location>
        <begin position="413"/>
        <end position="454"/>
    </location>
</feature>
<dbReference type="InterPro" id="IPR036285">
    <property type="entry name" value="PRP4-like_sf"/>
</dbReference>
<dbReference type="InterPro" id="IPR020472">
    <property type="entry name" value="WD40_PAC1"/>
</dbReference>
<dbReference type="Gene3D" id="4.10.280.110">
    <property type="entry name" value="Pre-mRNA processing factor 4 domain"/>
    <property type="match status" value="1"/>
</dbReference>
<dbReference type="InterPro" id="IPR036322">
    <property type="entry name" value="WD40_repeat_dom_sf"/>
</dbReference>
<dbReference type="PANTHER" id="PTHR19846:SF0">
    <property type="entry name" value="PRE-MRNA PROCESSING FACTOR 4"/>
    <property type="match status" value="1"/>
</dbReference>
<evidence type="ECO:0000256" key="2">
    <source>
        <dbReference type="ARBA" id="ARBA00022737"/>
    </source>
</evidence>
<evidence type="ECO:0000313" key="6">
    <source>
        <dbReference type="EMBL" id="GBG33629.1"/>
    </source>
</evidence>
<feature type="compositionally biased region" description="Polar residues" evidence="4">
    <location>
        <begin position="48"/>
        <end position="73"/>
    </location>
</feature>
<proteinExistence type="predicted"/>
<feature type="domain" description="Pre-mRNA processing factor 4 (PRP4)-like" evidence="5">
    <location>
        <begin position="110"/>
        <end position="159"/>
    </location>
</feature>
<feature type="region of interest" description="Disordered" evidence="4">
    <location>
        <begin position="363"/>
        <end position="383"/>
    </location>
</feature>
<dbReference type="Gene3D" id="2.130.10.10">
    <property type="entry name" value="YVTN repeat-like/Quinoprotein amine dehydrogenase"/>
    <property type="match status" value="3"/>
</dbReference>
<dbReference type="SUPFAM" id="SSF158230">
    <property type="entry name" value="PRP4-like"/>
    <property type="match status" value="1"/>
</dbReference>
<protein>
    <submittedName>
        <fullName evidence="6">Guanine nucleotide-binding protein subunit beta</fullName>
    </submittedName>
</protein>
<dbReference type="InterPro" id="IPR001680">
    <property type="entry name" value="WD40_rpt"/>
</dbReference>
<feature type="compositionally biased region" description="Basic and acidic residues" evidence="4">
    <location>
        <begin position="1"/>
        <end position="16"/>
    </location>
</feature>
<comment type="caution">
    <text evidence="6">The sequence shown here is derived from an EMBL/GenBank/DDBJ whole genome shotgun (WGS) entry which is preliminary data.</text>
</comment>
<feature type="region of interest" description="Disordered" evidence="4">
    <location>
        <begin position="168"/>
        <end position="188"/>
    </location>
</feature>
<dbReference type="PANTHER" id="PTHR19846">
    <property type="entry name" value="WD40 REPEAT PROTEIN"/>
    <property type="match status" value="1"/>
</dbReference>
<evidence type="ECO:0000256" key="4">
    <source>
        <dbReference type="SAM" id="MobiDB-lite"/>
    </source>
</evidence>
<dbReference type="SMART" id="SM00500">
    <property type="entry name" value="SFM"/>
    <property type="match status" value="1"/>
</dbReference>
<feature type="repeat" description="WD" evidence="3">
    <location>
        <begin position="539"/>
        <end position="572"/>
    </location>
</feature>
<dbReference type="PROSITE" id="PS50294">
    <property type="entry name" value="WD_REPEATS_REGION"/>
    <property type="match status" value="4"/>
</dbReference>
<dbReference type="Pfam" id="PF00400">
    <property type="entry name" value="WD40"/>
    <property type="match status" value="5"/>
</dbReference>
<dbReference type="SUPFAM" id="SSF50978">
    <property type="entry name" value="WD40 repeat-like"/>
    <property type="match status" value="1"/>
</dbReference>
<dbReference type="InterPro" id="IPR014906">
    <property type="entry name" value="PRP4-like"/>
</dbReference>
<dbReference type="SMART" id="SM00320">
    <property type="entry name" value="WD40"/>
    <property type="match status" value="7"/>
</dbReference>
<evidence type="ECO:0000259" key="5">
    <source>
        <dbReference type="SMART" id="SM00500"/>
    </source>
</evidence>
<reference evidence="6 7" key="1">
    <citation type="submission" date="2017-12" db="EMBL/GenBank/DDBJ databases">
        <title>Sequencing, de novo assembly and annotation of complete genome of a new Thraustochytrid species, strain FCC1311.</title>
        <authorList>
            <person name="Sedici K."/>
            <person name="Godart F."/>
            <person name="Aiese Cigliano R."/>
            <person name="Sanseverino W."/>
            <person name="Barakat M."/>
            <person name="Ortet P."/>
            <person name="Marechal E."/>
            <person name="Cagnac O."/>
            <person name="Amato A."/>
        </authorList>
    </citation>
    <scope>NUCLEOTIDE SEQUENCE [LARGE SCALE GENOMIC DNA]</scope>
</reference>
<keyword evidence="2" id="KW-0677">Repeat</keyword>
<dbReference type="GO" id="GO:0046540">
    <property type="term" value="C:U4/U6 x U5 tri-snRNP complex"/>
    <property type="evidence" value="ECO:0007669"/>
    <property type="project" value="TreeGrafter"/>
</dbReference>
<accession>A0A2R5GTH8</accession>
<organism evidence="6 7">
    <name type="scientific">Hondaea fermentalgiana</name>
    <dbReference type="NCBI Taxonomy" id="2315210"/>
    <lineage>
        <taxon>Eukaryota</taxon>
        <taxon>Sar</taxon>
        <taxon>Stramenopiles</taxon>
        <taxon>Bigyra</taxon>
        <taxon>Labyrinthulomycetes</taxon>
        <taxon>Thraustochytrida</taxon>
        <taxon>Thraustochytriidae</taxon>
        <taxon>Hondaea</taxon>
    </lineage>
</organism>
<feature type="repeat" description="WD" evidence="3">
    <location>
        <begin position="582"/>
        <end position="613"/>
    </location>
</feature>
<dbReference type="InParanoid" id="A0A2R5GTH8"/>
<dbReference type="PROSITE" id="PS00678">
    <property type="entry name" value="WD_REPEATS_1"/>
    <property type="match status" value="2"/>
</dbReference>
<evidence type="ECO:0000256" key="1">
    <source>
        <dbReference type="ARBA" id="ARBA00022574"/>
    </source>
</evidence>
<feature type="region of interest" description="Disordered" evidence="4">
    <location>
        <begin position="1"/>
        <end position="73"/>
    </location>
</feature>
<dbReference type="OrthoDB" id="540662at2759"/>
<evidence type="ECO:0000256" key="3">
    <source>
        <dbReference type="PROSITE-ProRule" id="PRU00221"/>
    </source>
</evidence>